<protein>
    <submittedName>
        <fullName evidence="2">Outer membrane protein</fullName>
    </submittedName>
</protein>
<feature type="signal peptide" evidence="1">
    <location>
        <begin position="1"/>
        <end position="29"/>
    </location>
</feature>
<dbReference type="HOGENOM" id="CLU_055418_0_0_6"/>
<keyword evidence="3" id="KW-1185">Reference proteome</keyword>
<evidence type="ECO:0000313" key="3">
    <source>
        <dbReference type="Proteomes" id="UP000002383"/>
    </source>
</evidence>
<dbReference type="OrthoDB" id="9776275at2"/>
<name>B8GLS3_THISH</name>
<dbReference type="RefSeq" id="WP_012637164.1">
    <property type="nucleotide sequence ID" value="NC_011901.1"/>
</dbReference>
<organism evidence="2 3">
    <name type="scientific">Thioalkalivibrio sulfidiphilus (strain HL-EbGR7)</name>
    <dbReference type="NCBI Taxonomy" id="396588"/>
    <lineage>
        <taxon>Bacteria</taxon>
        <taxon>Pseudomonadati</taxon>
        <taxon>Pseudomonadota</taxon>
        <taxon>Gammaproteobacteria</taxon>
        <taxon>Chromatiales</taxon>
        <taxon>Ectothiorhodospiraceae</taxon>
        <taxon>Thioalkalivibrio</taxon>
    </lineage>
</organism>
<evidence type="ECO:0000256" key="1">
    <source>
        <dbReference type="SAM" id="SignalP"/>
    </source>
</evidence>
<dbReference type="InterPro" id="IPR037107">
    <property type="entry name" value="Put_OMP_sf"/>
</dbReference>
<keyword evidence="1" id="KW-0732">Signal</keyword>
<proteinExistence type="predicted"/>
<accession>B8GLS3</accession>
<feature type="chain" id="PRO_5002870341" evidence="1">
    <location>
        <begin position="30"/>
        <end position="338"/>
    </location>
</feature>
<dbReference type="AlphaFoldDB" id="B8GLS3"/>
<dbReference type="KEGG" id="tgr:Tgr7_0579"/>
<dbReference type="eggNOG" id="COG3528">
    <property type="taxonomic scope" value="Bacteria"/>
</dbReference>
<gene>
    <name evidence="2" type="ordered locus">Tgr7_0579</name>
</gene>
<evidence type="ECO:0000313" key="2">
    <source>
        <dbReference type="EMBL" id="ACL71676.1"/>
    </source>
</evidence>
<dbReference type="EMBL" id="CP001339">
    <property type="protein sequence ID" value="ACL71676.1"/>
    <property type="molecule type" value="Genomic_DNA"/>
</dbReference>
<dbReference type="InterPro" id="IPR018707">
    <property type="entry name" value="LpxR"/>
</dbReference>
<dbReference type="Gene3D" id="2.40.128.140">
    <property type="entry name" value="Outer membrane protein"/>
    <property type="match status" value="1"/>
</dbReference>
<dbReference type="STRING" id="396588.Tgr7_0579"/>
<sequence precursor="true">MPRTTTPLLLLLQASLALTLYWLASPAQAAHPPERQNLWVLDIENDWFAGTDRYYTGGLRVTRIRAPGKATPWARTLADALPMFTAETRLGTTTALGQNAYTPADKDALPPNPEDRPYAGWLHFTAGLDGITDHRLDRLHLTVGVVGPASLVDRTQRLIHEVTGPAWPRGWEYQLHNEPTLMLSYERQWHALDRGIGQGGWEADFTPHAGGSLGTPFTFLNAGFTIRAGRDLPWDYGPPRIQPGLAGSGIFQSRPGLHGYGFAGVDVRLVGVDLFLDGNTWRDSPSVDKDPWVGDLFLGFALGMEHVRVSYTHVVRTREFRSQESRQNFGALSISWIH</sequence>
<dbReference type="Pfam" id="PF09982">
    <property type="entry name" value="LpxR"/>
    <property type="match status" value="1"/>
</dbReference>
<dbReference type="Proteomes" id="UP000002383">
    <property type="component" value="Chromosome"/>
</dbReference>
<reference evidence="2 3" key="1">
    <citation type="journal article" date="2011" name="Stand. Genomic Sci.">
        <title>Complete genome sequence of 'Thioalkalivibrio sulfidophilus' HL-EbGr7.</title>
        <authorList>
            <person name="Muyzer G."/>
            <person name="Sorokin D.Y."/>
            <person name="Mavromatis K."/>
            <person name="Lapidus A."/>
            <person name="Clum A."/>
            <person name="Ivanova N."/>
            <person name="Pati A."/>
            <person name="d'Haeseleer P."/>
            <person name="Woyke T."/>
            <person name="Kyrpides N.C."/>
        </authorList>
    </citation>
    <scope>NUCLEOTIDE SEQUENCE [LARGE SCALE GENOMIC DNA]</scope>
    <source>
        <strain evidence="2 3">HL-EbGR7</strain>
    </source>
</reference>